<reference evidence="2" key="1">
    <citation type="submission" date="2016-10" db="EMBL/GenBank/DDBJ databases">
        <authorList>
            <person name="Varghese N."/>
            <person name="Submissions S."/>
        </authorList>
    </citation>
    <scope>NUCLEOTIDE SEQUENCE [LARGE SCALE GENOMIC DNA]</scope>
    <source>
        <strain evidence="2">CGMCC 1.7655</strain>
    </source>
</reference>
<accession>A0A1G9L927</accession>
<name>A0A1G9L927_9RHOB</name>
<dbReference type="EMBL" id="FNGE01000014">
    <property type="protein sequence ID" value="SDL58451.1"/>
    <property type="molecule type" value="Genomic_DNA"/>
</dbReference>
<dbReference type="Proteomes" id="UP000199555">
    <property type="component" value="Unassembled WGS sequence"/>
</dbReference>
<organism evidence="1 2">
    <name type="scientific">Paracoccus chinensis</name>
    <dbReference type="NCBI Taxonomy" id="525640"/>
    <lineage>
        <taxon>Bacteria</taxon>
        <taxon>Pseudomonadati</taxon>
        <taxon>Pseudomonadota</taxon>
        <taxon>Alphaproteobacteria</taxon>
        <taxon>Rhodobacterales</taxon>
        <taxon>Paracoccaceae</taxon>
        <taxon>Paracoccus</taxon>
    </lineage>
</organism>
<gene>
    <name evidence="1" type="ORF">SAMN04487971_1145</name>
</gene>
<dbReference type="AlphaFoldDB" id="A0A1G9L927"/>
<keyword evidence="2" id="KW-1185">Reference proteome</keyword>
<evidence type="ECO:0000313" key="2">
    <source>
        <dbReference type="Proteomes" id="UP000199555"/>
    </source>
</evidence>
<proteinExistence type="predicted"/>
<dbReference type="RefSeq" id="WP_175558876.1">
    <property type="nucleotide sequence ID" value="NZ_FNGE01000014.1"/>
</dbReference>
<protein>
    <submittedName>
        <fullName evidence="1">Uncharacterized protein</fullName>
    </submittedName>
</protein>
<dbReference type="STRING" id="525640.SAMN04487971_1145"/>
<sequence length="51" mass="5822">MQKDLERTDEEVAQLILHNCHQMGETPQAAQRMVERCLENRRKAALEATAG</sequence>
<evidence type="ECO:0000313" key="1">
    <source>
        <dbReference type="EMBL" id="SDL58451.1"/>
    </source>
</evidence>